<feature type="compositionally biased region" description="Low complexity" evidence="2">
    <location>
        <begin position="32"/>
        <end position="47"/>
    </location>
</feature>
<organism evidence="3 4">
    <name type="scientific">Phialemonium atrogriseum</name>
    <dbReference type="NCBI Taxonomy" id="1093897"/>
    <lineage>
        <taxon>Eukaryota</taxon>
        <taxon>Fungi</taxon>
        <taxon>Dikarya</taxon>
        <taxon>Ascomycota</taxon>
        <taxon>Pezizomycotina</taxon>
        <taxon>Sordariomycetes</taxon>
        <taxon>Sordariomycetidae</taxon>
        <taxon>Cephalothecales</taxon>
        <taxon>Cephalothecaceae</taxon>
        <taxon>Phialemonium</taxon>
    </lineage>
</organism>
<feature type="region of interest" description="Disordered" evidence="2">
    <location>
        <begin position="32"/>
        <end position="53"/>
    </location>
</feature>
<proteinExistence type="predicted"/>
<dbReference type="Proteomes" id="UP001244011">
    <property type="component" value="Unassembled WGS sequence"/>
</dbReference>
<evidence type="ECO:0000256" key="1">
    <source>
        <dbReference type="SAM" id="Coils"/>
    </source>
</evidence>
<dbReference type="GeneID" id="85312226"/>
<dbReference type="InterPro" id="IPR036770">
    <property type="entry name" value="Ankyrin_rpt-contain_sf"/>
</dbReference>
<sequence length="764" mass="85828">MANRQNCTAPHCKPADISIPRDSTIPCQVIHPAISSTRTRRSAPSSRQAGPRHLTMDPLTVLGALSGAVQLLDASIKVSSRAYSLISSLKHVKEDMRQLQKTLEETESLMRDLQTYAIEVQRSPSSILYHRILPDSIVQIARQFSEDMQVLRSHLPSDASPSFLRRLDFVLDKKSTREIVQRLEQRKTAASMALDIIGRLNDVKLRDEVLSLQDKVGGLVTYQSALSMRLEQRFEDLAIQTRRSQETQTQIFASQLSAVRSGISSLASHITTETQAVNAMSFSRLLADESPDYLGRIVRAELKQQLEPLSCHLKGVKGMIDQVALAVSEQASPLHAADAARPDAINTSTTHPAQEERVSHHQLEEGRCAESPSTKTRLTRRPREVKLYSFIRCIRTKLCYLQIEVDTYRRCGNFIGEQETFFRLRVLVLPSPWLCSRGLSFMFSSGQNANGHYDICPSIVPFRVIPSSSPVWNAWIYDDISGVKAMLSRHQVTLRDVTEHGDNVLAIAAVFGTAELCQFLVQETGWEAERLLEDIPRSPTVWAGFRRHVDEQALRDILKLFKENTDPSDNAYSTDETVWAGLYYCFRHEILLIPDLIRRAGILLEYGATLQPFRWFGNEDMDKNKLFLDIYLRTGGDPNVVDQSGYPVLLMALFVSANLNDTSACLLTPLIRAGADLYYILDGGNAEAAVTLTDYAFHRGLKDLWIAALEECGLDVDAVFDESGRRLEEHRRLRGATRSGVDVSFIVDQQSSSELSYRGRTRVD</sequence>
<dbReference type="RefSeq" id="XP_060279612.1">
    <property type="nucleotide sequence ID" value="XM_060429039.1"/>
</dbReference>
<dbReference type="SUPFAM" id="SSF48403">
    <property type="entry name" value="Ankyrin repeat"/>
    <property type="match status" value="1"/>
</dbReference>
<evidence type="ECO:0000313" key="3">
    <source>
        <dbReference type="EMBL" id="KAK1763399.1"/>
    </source>
</evidence>
<feature type="compositionally biased region" description="Basic and acidic residues" evidence="2">
    <location>
        <begin position="353"/>
        <end position="368"/>
    </location>
</feature>
<accession>A0AAJ0BUK7</accession>
<reference evidence="3" key="1">
    <citation type="submission" date="2023-06" db="EMBL/GenBank/DDBJ databases">
        <title>Genome-scale phylogeny and comparative genomics of the fungal order Sordariales.</title>
        <authorList>
            <consortium name="Lawrence Berkeley National Laboratory"/>
            <person name="Hensen N."/>
            <person name="Bonometti L."/>
            <person name="Westerberg I."/>
            <person name="Brannstrom I.O."/>
            <person name="Guillou S."/>
            <person name="Cros-Aarteil S."/>
            <person name="Calhoun S."/>
            <person name="Haridas S."/>
            <person name="Kuo A."/>
            <person name="Mondo S."/>
            <person name="Pangilinan J."/>
            <person name="Riley R."/>
            <person name="Labutti K."/>
            <person name="Andreopoulos B."/>
            <person name="Lipzen A."/>
            <person name="Chen C."/>
            <person name="Yanf M."/>
            <person name="Daum C."/>
            <person name="Ng V."/>
            <person name="Clum A."/>
            <person name="Steindorff A."/>
            <person name="Ohm R."/>
            <person name="Martin F."/>
            <person name="Silar P."/>
            <person name="Natvig D."/>
            <person name="Lalanne C."/>
            <person name="Gautier V."/>
            <person name="Ament-Velasquez S.L."/>
            <person name="Kruys A."/>
            <person name="Hutchinson M.I."/>
            <person name="Powell A.J."/>
            <person name="Barry K."/>
            <person name="Miller A.N."/>
            <person name="Grigoriev I.V."/>
            <person name="Debuchy R."/>
            <person name="Gladieux P."/>
            <person name="Thoren M.H."/>
            <person name="Johannesson H."/>
        </authorList>
    </citation>
    <scope>NUCLEOTIDE SEQUENCE</scope>
    <source>
        <strain evidence="3">8032-3</strain>
    </source>
</reference>
<keyword evidence="1" id="KW-0175">Coiled coil</keyword>
<name>A0AAJ0BUK7_9PEZI</name>
<dbReference type="AlphaFoldDB" id="A0AAJ0BUK7"/>
<evidence type="ECO:0008006" key="5">
    <source>
        <dbReference type="Google" id="ProtNLM"/>
    </source>
</evidence>
<feature type="coiled-coil region" evidence="1">
    <location>
        <begin position="89"/>
        <end position="116"/>
    </location>
</feature>
<protein>
    <recommendedName>
        <fullName evidence="5">Fungal N-terminal domain-containing protein</fullName>
    </recommendedName>
</protein>
<evidence type="ECO:0000256" key="2">
    <source>
        <dbReference type="SAM" id="MobiDB-lite"/>
    </source>
</evidence>
<evidence type="ECO:0000313" key="4">
    <source>
        <dbReference type="Proteomes" id="UP001244011"/>
    </source>
</evidence>
<keyword evidence="4" id="KW-1185">Reference proteome</keyword>
<gene>
    <name evidence="3" type="ORF">QBC33DRAFT_550042</name>
</gene>
<feature type="region of interest" description="Disordered" evidence="2">
    <location>
        <begin position="350"/>
        <end position="376"/>
    </location>
</feature>
<dbReference type="EMBL" id="MU839028">
    <property type="protein sequence ID" value="KAK1763399.1"/>
    <property type="molecule type" value="Genomic_DNA"/>
</dbReference>
<comment type="caution">
    <text evidence="3">The sequence shown here is derived from an EMBL/GenBank/DDBJ whole genome shotgun (WGS) entry which is preliminary data.</text>
</comment>